<dbReference type="SUPFAM" id="SSF53850">
    <property type="entry name" value="Periplasmic binding protein-like II"/>
    <property type="match status" value="1"/>
</dbReference>
<evidence type="ECO:0000313" key="7">
    <source>
        <dbReference type="Proteomes" id="UP000220629"/>
    </source>
</evidence>
<evidence type="ECO:0000256" key="4">
    <source>
        <dbReference type="ARBA" id="ARBA00023163"/>
    </source>
</evidence>
<accession>A0A2A7RZ92</accession>
<dbReference type="InterPro" id="IPR000847">
    <property type="entry name" value="LysR_HTH_N"/>
</dbReference>
<dbReference type="InterPro" id="IPR036390">
    <property type="entry name" value="WH_DNA-bd_sf"/>
</dbReference>
<dbReference type="CDD" id="cd08422">
    <property type="entry name" value="PBP2_CrgA_like"/>
    <property type="match status" value="1"/>
</dbReference>
<proteinExistence type="inferred from homology"/>
<dbReference type="RefSeq" id="WP_096750004.1">
    <property type="nucleotide sequence ID" value="NZ_CADEPO010000001.1"/>
</dbReference>
<gene>
    <name evidence="6" type="ORF">CRM94_18385</name>
</gene>
<dbReference type="AlphaFoldDB" id="A0A2A7RZ92"/>
<organism evidence="6 7">
    <name type="scientific">Burkholderia gladioli</name>
    <name type="common">Pseudomonas marginata</name>
    <name type="synonym">Phytomonas marginata</name>
    <dbReference type="NCBI Taxonomy" id="28095"/>
    <lineage>
        <taxon>Bacteria</taxon>
        <taxon>Pseudomonadati</taxon>
        <taxon>Pseudomonadota</taxon>
        <taxon>Betaproteobacteria</taxon>
        <taxon>Burkholderiales</taxon>
        <taxon>Burkholderiaceae</taxon>
        <taxon>Burkholderia</taxon>
    </lineage>
</organism>
<evidence type="ECO:0000256" key="3">
    <source>
        <dbReference type="ARBA" id="ARBA00023125"/>
    </source>
</evidence>
<dbReference type="GO" id="GO:0043565">
    <property type="term" value="F:sequence-specific DNA binding"/>
    <property type="evidence" value="ECO:0007669"/>
    <property type="project" value="TreeGrafter"/>
</dbReference>
<keyword evidence="2" id="KW-0805">Transcription regulation</keyword>
<sequence length="311" mass="34491">MDYFSAIRAFLHAAESGSFSKAADRIAVKTSTVSRYVSELERDLGIALFNRSTRGLVLTEGGRVFREHAQAVLAALDEAREATSSLNASPRGLLRVTMPRAFGLRHVIPHLPEFTARYPGIDIDAVLSDETVNLIDNGIDLAIRIGVLPDSQLIARRLAMHRRIVCASPTYLEQHGAPDSPAALAGHEVLRFPLMPDDRWWFAARAPRDEEQVDEPIPVQLRGRLRADDTDALRQLAIAGCGIALLPVWALGHALRDGRLVHLLADWDVQTARTASAIWAVYPPKKTVSSKVRAFIDFYADRYARLVDWES</sequence>
<dbReference type="Gene3D" id="3.40.190.290">
    <property type="match status" value="1"/>
</dbReference>
<reference evidence="7" key="1">
    <citation type="submission" date="2017-09" db="EMBL/GenBank/DDBJ databases">
        <title>FDA dAtabase for Regulatory Grade micrObial Sequences (FDA-ARGOS): Supporting development and validation of Infectious Disease Dx tests.</title>
        <authorList>
            <person name="Minogue T."/>
            <person name="Wolcott M."/>
            <person name="Wasieloski L."/>
            <person name="Aguilar W."/>
            <person name="Moore D."/>
            <person name="Tallon L."/>
            <person name="Sadzewicz L."/>
            <person name="Ott S."/>
            <person name="Zhao X."/>
            <person name="Nagaraj S."/>
            <person name="Vavikolanu K."/>
            <person name="Aluvathingal J."/>
            <person name="Nadendla S."/>
            <person name="Sichtig H."/>
        </authorList>
    </citation>
    <scope>NUCLEOTIDE SEQUENCE [LARGE SCALE GENOMIC DNA]</scope>
    <source>
        <strain evidence="7">FDAARGOS_390</strain>
    </source>
</reference>
<name>A0A2A7RZ92_BURGA</name>
<dbReference type="Proteomes" id="UP000220629">
    <property type="component" value="Unassembled WGS sequence"/>
</dbReference>
<evidence type="ECO:0000259" key="5">
    <source>
        <dbReference type="PROSITE" id="PS50931"/>
    </source>
</evidence>
<dbReference type="PANTHER" id="PTHR30537">
    <property type="entry name" value="HTH-TYPE TRANSCRIPTIONAL REGULATOR"/>
    <property type="match status" value="1"/>
</dbReference>
<dbReference type="Pfam" id="PF00126">
    <property type="entry name" value="HTH_1"/>
    <property type="match status" value="1"/>
</dbReference>
<dbReference type="Gene3D" id="1.10.10.10">
    <property type="entry name" value="Winged helix-like DNA-binding domain superfamily/Winged helix DNA-binding domain"/>
    <property type="match status" value="1"/>
</dbReference>
<protein>
    <submittedName>
        <fullName evidence="6">LysR family transcriptional regulator</fullName>
    </submittedName>
</protein>
<dbReference type="PROSITE" id="PS50931">
    <property type="entry name" value="HTH_LYSR"/>
    <property type="match status" value="1"/>
</dbReference>
<evidence type="ECO:0000256" key="2">
    <source>
        <dbReference type="ARBA" id="ARBA00023015"/>
    </source>
</evidence>
<dbReference type="InterPro" id="IPR036388">
    <property type="entry name" value="WH-like_DNA-bd_sf"/>
</dbReference>
<keyword evidence="3" id="KW-0238">DNA-binding</keyword>
<keyword evidence="4" id="KW-0804">Transcription</keyword>
<evidence type="ECO:0000313" key="6">
    <source>
        <dbReference type="EMBL" id="PEH36596.1"/>
    </source>
</evidence>
<comment type="similarity">
    <text evidence="1">Belongs to the LysR transcriptional regulatory family.</text>
</comment>
<comment type="caution">
    <text evidence="6">The sequence shown here is derived from an EMBL/GenBank/DDBJ whole genome shotgun (WGS) entry which is preliminary data.</text>
</comment>
<dbReference type="PANTHER" id="PTHR30537:SF5">
    <property type="entry name" value="HTH-TYPE TRANSCRIPTIONAL ACTIVATOR TTDR-RELATED"/>
    <property type="match status" value="1"/>
</dbReference>
<dbReference type="Pfam" id="PF03466">
    <property type="entry name" value="LysR_substrate"/>
    <property type="match status" value="1"/>
</dbReference>
<dbReference type="FunFam" id="1.10.10.10:FF:000001">
    <property type="entry name" value="LysR family transcriptional regulator"/>
    <property type="match status" value="1"/>
</dbReference>
<dbReference type="InterPro" id="IPR005119">
    <property type="entry name" value="LysR_subst-bd"/>
</dbReference>
<dbReference type="InterPro" id="IPR058163">
    <property type="entry name" value="LysR-type_TF_proteobact-type"/>
</dbReference>
<dbReference type="GO" id="GO:0006351">
    <property type="term" value="P:DNA-templated transcription"/>
    <property type="evidence" value="ECO:0007669"/>
    <property type="project" value="TreeGrafter"/>
</dbReference>
<dbReference type="FunFam" id="3.40.190.290:FF:000001">
    <property type="entry name" value="Transcriptional regulator, LysR family"/>
    <property type="match status" value="1"/>
</dbReference>
<dbReference type="SUPFAM" id="SSF46785">
    <property type="entry name" value="Winged helix' DNA-binding domain"/>
    <property type="match status" value="1"/>
</dbReference>
<dbReference type="GO" id="GO:0003700">
    <property type="term" value="F:DNA-binding transcription factor activity"/>
    <property type="evidence" value="ECO:0007669"/>
    <property type="project" value="InterPro"/>
</dbReference>
<dbReference type="EMBL" id="PDDY01000004">
    <property type="protein sequence ID" value="PEH36596.1"/>
    <property type="molecule type" value="Genomic_DNA"/>
</dbReference>
<evidence type="ECO:0000256" key="1">
    <source>
        <dbReference type="ARBA" id="ARBA00009437"/>
    </source>
</evidence>
<feature type="domain" description="HTH lysR-type" evidence="5">
    <location>
        <begin position="1"/>
        <end position="59"/>
    </location>
</feature>